<dbReference type="EMBL" id="MHQV01000014">
    <property type="protein sequence ID" value="OHA11112.1"/>
    <property type="molecule type" value="Genomic_DNA"/>
</dbReference>
<organism evidence="2 3">
    <name type="scientific">Candidatus Sungbacteria bacterium RIFCSPLOWO2_02_FULL_48_13b</name>
    <dbReference type="NCBI Taxonomy" id="1802283"/>
    <lineage>
        <taxon>Bacteria</taxon>
        <taxon>Candidatus Sungiibacteriota</taxon>
    </lineage>
</organism>
<gene>
    <name evidence="2" type="ORF">A3H71_00175</name>
</gene>
<keyword evidence="1" id="KW-0812">Transmembrane</keyword>
<reference evidence="2 3" key="1">
    <citation type="journal article" date="2016" name="Nat. Commun.">
        <title>Thousands of microbial genomes shed light on interconnected biogeochemical processes in an aquifer system.</title>
        <authorList>
            <person name="Anantharaman K."/>
            <person name="Brown C.T."/>
            <person name="Hug L.A."/>
            <person name="Sharon I."/>
            <person name="Castelle C.J."/>
            <person name="Probst A.J."/>
            <person name="Thomas B.C."/>
            <person name="Singh A."/>
            <person name="Wilkins M.J."/>
            <person name="Karaoz U."/>
            <person name="Brodie E.L."/>
            <person name="Williams K.H."/>
            <person name="Hubbard S.S."/>
            <person name="Banfield J.F."/>
        </authorList>
    </citation>
    <scope>NUCLEOTIDE SEQUENCE [LARGE SCALE GENOMIC DNA]</scope>
</reference>
<comment type="caution">
    <text evidence="2">The sequence shown here is derived from an EMBL/GenBank/DDBJ whole genome shotgun (WGS) entry which is preliminary data.</text>
</comment>
<evidence type="ECO:0000313" key="3">
    <source>
        <dbReference type="Proteomes" id="UP000179052"/>
    </source>
</evidence>
<accession>A0A1G2LJX0</accession>
<keyword evidence="1" id="KW-1133">Transmembrane helix</keyword>
<feature type="transmembrane region" description="Helical" evidence="1">
    <location>
        <begin position="49"/>
        <end position="71"/>
    </location>
</feature>
<sequence length="99" mass="11260">MNSFIEFAAWVLIPAIYIGTNIACMLAWLTTVGKPRNMITPRDKVRLSALLLFGGPLVLLAWIGSWCGRVCDWPKMSAARKHHRKRPIEIVLEETIRDL</sequence>
<evidence type="ECO:0000256" key="1">
    <source>
        <dbReference type="SAM" id="Phobius"/>
    </source>
</evidence>
<dbReference type="Proteomes" id="UP000179052">
    <property type="component" value="Unassembled WGS sequence"/>
</dbReference>
<feature type="transmembrane region" description="Helical" evidence="1">
    <location>
        <begin position="7"/>
        <end position="29"/>
    </location>
</feature>
<proteinExistence type="predicted"/>
<evidence type="ECO:0000313" key="2">
    <source>
        <dbReference type="EMBL" id="OHA11112.1"/>
    </source>
</evidence>
<name>A0A1G2LJX0_9BACT</name>
<dbReference type="AlphaFoldDB" id="A0A1G2LJX0"/>
<keyword evidence="1" id="KW-0472">Membrane</keyword>
<protein>
    <submittedName>
        <fullName evidence="2">Uncharacterized protein</fullName>
    </submittedName>
</protein>